<keyword evidence="3" id="KW-1185">Reference proteome</keyword>
<proteinExistence type="predicted"/>
<evidence type="ECO:0000313" key="3">
    <source>
        <dbReference type="Proteomes" id="UP000503004"/>
    </source>
</evidence>
<protein>
    <submittedName>
        <fullName evidence="2">Uncharacterized protein</fullName>
    </submittedName>
</protein>
<dbReference type="Proteomes" id="UP000503004">
    <property type="component" value="Chromosome"/>
</dbReference>
<accession>A0A858Q6D8</accession>
<dbReference type="AlphaFoldDB" id="A0A858Q6D8"/>
<evidence type="ECO:0000313" key="2">
    <source>
        <dbReference type="EMBL" id="QJD29363.1"/>
    </source>
</evidence>
<dbReference type="KEGG" id="metu:GNH96_04875"/>
<feature type="chain" id="PRO_5032662899" evidence="1">
    <location>
        <begin position="25"/>
        <end position="225"/>
    </location>
</feature>
<keyword evidence="1" id="KW-0732">Signal</keyword>
<reference evidence="3" key="1">
    <citation type="submission" date="2019-12" db="EMBL/GenBank/DDBJ databases">
        <authorList>
            <person name="Awala S.I."/>
            <person name="Rhee S.K."/>
        </authorList>
    </citation>
    <scope>NUCLEOTIDE SEQUENCE [LARGE SCALE GENOMIC DNA]</scope>
    <source>
        <strain evidence="3">IM1</strain>
    </source>
</reference>
<name>A0A858Q6D8_9GAMM</name>
<dbReference type="EMBL" id="CP046565">
    <property type="protein sequence ID" value="QJD29363.1"/>
    <property type="molecule type" value="Genomic_DNA"/>
</dbReference>
<sequence>MKNSMRTALFLLTAGLLGSANVQAHEARCLKSTVHNDPCYYLVLVGFTHEPAMANEMNGVDLWIKKNVGTPTTLDLTKTVPDFDDDTNNGGARYVPVDVMKEDTIMNVMVHVLRLKKQIHVTSDSDKNVISATMLTPYLGYDMMGPLVQSMDPMFNYKYTARFMTGPTGPKTGASSNVQGVGAYGFHIMAMINDEMYDEFFVCGAGTTNPTGDAFSCVGSPQKIK</sequence>
<organism evidence="2 3">
    <name type="scientific">Methylococcus geothermalis</name>
    <dbReference type="NCBI Taxonomy" id="2681310"/>
    <lineage>
        <taxon>Bacteria</taxon>
        <taxon>Pseudomonadati</taxon>
        <taxon>Pseudomonadota</taxon>
        <taxon>Gammaproteobacteria</taxon>
        <taxon>Methylococcales</taxon>
        <taxon>Methylococcaceae</taxon>
        <taxon>Methylococcus</taxon>
    </lineage>
</organism>
<gene>
    <name evidence="2" type="ORF">GNH96_04875</name>
</gene>
<feature type="signal peptide" evidence="1">
    <location>
        <begin position="1"/>
        <end position="24"/>
    </location>
</feature>
<evidence type="ECO:0000256" key="1">
    <source>
        <dbReference type="SAM" id="SignalP"/>
    </source>
</evidence>